<evidence type="ECO:0000256" key="2">
    <source>
        <dbReference type="ARBA" id="ARBA00022898"/>
    </source>
</evidence>
<dbReference type="EMBL" id="LAZR01063054">
    <property type="protein sequence ID" value="KKK60266.1"/>
    <property type="molecule type" value="Genomic_DNA"/>
</dbReference>
<comment type="caution">
    <text evidence="3">The sequence shown here is derived from an EMBL/GenBank/DDBJ whole genome shotgun (WGS) entry which is preliminary data.</text>
</comment>
<reference evidence="3" key="1">
    <citation type="journal article" date="2015" name="Nature">
        <title>Complex archaea that bridge the gap between prokaryotes and eukaryotes.</title>
        <authorList>
            <person name="Spang A."/>
            <person name="Saw J.H."/>
            <person name="Jorgensen S.L."/>
            <person name="Zaremba-Niedzwiedzka K."/>
            <person name="Martijn J."/>
            <person name="Lind A.E."/>
            <person name="van Eijk R."/>
            <person name="Schleper C."/>
            <person name="Guy L."/>
            <person name="Ettema T.J."/>
        </authorList>
    </citation>
    <scope>NUCLEOTIDE SEQUENCE</scope>
</reference>
<dbReference type="SUPFAM" id="SSF53383">
    <property type="entry name" value="PLP-dependent transferases"/>
    <property type="match status" value="1"/>
</dbReference>
<proteinExistence type="predicted"/>
<comment type="cofactor">
    <cofactor evidence="1">
        <name>pyridoxal 5'-phosphate</name>
        <dbReference type="ChEBI" id="CHEBI:597326"/>
    </cofactor>
</comment>
<dbReference type="Pfam" id="PF01053">
    <property type="entry name" value="Cys_Met_Meta_PP"/>
    <property type="match status" value="1"/>
</dbReference>
<evidence type="ECO:0008006" key="4">
    <source>
        <dbReference type="Google" id="ProtNLM"/>
    </source>
</evidence>
<dbReference type="InterPro" id="IPR015424">
    <property type="entry name" value="PyrdxlP-dep_Trfase"/>
</dbReference>
<gene>
    <name evidence="3" type="ORF">LCGC14_3026070</name>
</gene>
<organism evidence="3">
    <name type="scientific">marine sediment metagenome</name>
    <dbReference type="NCBI Taxonomy" id="412755"/>
    <lineage>
        <taxon>unclassified sequences</taxon>
        <taxon>metagenomes</taxon>
        <taxon>ecological metagenomes</taxon>
    </lineage>
</organism>
<sequence>MTDRDRETPQDIETVCVHAGGAKDTTFNSVITPIYPTSTFAFDGPGRTRGYDYSRTAN</sequence>
<evidence type="ECO:0000256" key="1">
    <source>
        <dbReference type="ARBA" id="ARBA00001933"/>
    </source>
</evidence>
<dbReference type="GO" id="GO:0019346">
    <property type="term" value="P:transsulfuration"/>
    <property type="evidence" value="ECO:0007669"/>
    <property type="project" value="InterPro"/>
</dbReference>
<keyword evidence="2" id="KW-0663">Pyridoxal phosphate</keyword>
<feature type="non-terminal residue" evidence="3">
    <location>
        <position position="58"/>
    </location>
</feature>
<dbReference type="InterPro" id="IPR015421">
    <property type="entry name" value="PyrdxlP-dep_Trfase_major"/>
</dbReference>
<dbReference type="Gene3D" id="3.40.640.10">
    <property type="entry name" value="Type I PLP-dependent aspartate aminotransferase-like (Major domain)"/>
    <property type="match status" value="1"/>
</dbReference>
<name>A0A0F8ZJY7_9ZZZZ</name>
<dbReference type="InterPro" id="IPR000277">
    <property type="entry name" value="Cys/Met-Metab_PyrdxlP-dep_enz"/>
</dbReference>
<accession>A0A0F8ZJY7</accession>
<dbReference type="AlphaFoldDB" id="A0A0F8ZJY7"/>
<evidence type="ECO:0000313" key="3">
    <source>
        <dbReference type="EMBL" id="KKK60266.1"/>
    </source>
</evidence>
<protein>
    <recommendedName>
        <fullName evidence="4">Cystathionine gamma-synthase</fullName>
    </recommendedName>
</protein>
<dbReference type="GO" id="GO:0030170">
    <property type="term" value="F:pyridoxal phosphate binding"/>
    <property type="evidence" value="ECO:0007669"/>
    <property type="project" value="InterPro"/>
</dbReference>